<organism evidence="1 2">
    <name type="scientific">Mucuna pruriens</name>
    <name type="common">Velvet bean</name>
    <name type="synonym">Dolichos pruriens</name>
    <dbReference type="NCBI Taxonomy" id="157652"/>
    <lineage>
        <taxon>Eukaryota</taxon>
        <taxon>Viridiplantae</taxon>
        <taxon>Streptophyta</taxon>
        <taxon>Embryophyta</taxon>
        <taxon>Tracheophyta</taxon>
        <taxon>Spermatophyta</taxon>
        <taxon>Magnoliopsida</taxon>
        <taxon>eudicotyledons</taxon>
        <taxon>Gunneridae</taxon>
        <taxon>Pentapetalae</taxon>
        <taxon>rosids</taxon>
        <taxon>fabids</taxon>
        <taxon>Fabales</taxon>
        <taxon>Fabaceae</taxon>
        <taxon>Papilionoideae</taxon>
        <taxon>50 kb inversion clade</taxon>
        <taxon>NPAAA clade</taxon>
        <taxon>indigoferoid/millettioid clade</taxon>
        <taxon>Phaseoleae</taxon>
        <taxon>Mucuna</taxon>
    </lineage>
</organism>
<evidence type="ECO:0000313" key="2">
    <source>
        <dbReference type="Proteomes" id="UP000257109"/>
    </source>
</evidence>
<sequence>MDATHGRVVELKRRQSIILEGPGQSTTPLLKCLMATQATYTMEEIHCDICELHFGGRTMASRMLRVGYYYTMDEIHCDICELHSSGHTMASCMLRVGYYWSTIQQNYKPYVHNCKECQAYGFVDYSPAEEL</sequence>
<dbReference type="AlphaFoldDB" id="A0A371EUG3"/>
<evidence type="ECO:0000313" key="1">
    <source>
        <dbReference type="EMBL" id="RDX69705.1"/>
    </source>
</evidence>
<comment type="caution">
    <text evidence="1">The sequence shown here is derived from an EMBL/GenBank/DDBJ whole genome shotgun (WGS) entry which is preliminary data.</text>
</comment>
<gene>
    <name evidence="1" type="ORF">CR513_51139</name>
</gene>
<dbReference type="OrthoDB" id="1741911at2759"/>
<dbReference type="EMBL" id="QJKJ01011996">
    <property type="protein sequence ID" value="RDX69705.1"/>
    <property type="molecule type" value="Genomic_DNA"/>
</dbReference>
<protein>
    <submittedName>
        <fullName evidence="1">Uncharacterized protein</fullName>
    </submittedName>
</protein>
<name>A0A371EUG3_MUCPR</name>
<proteinExistence type="predicted"/>
<reference evidence="1" key="1">
    <citation type="submission" date="2018-05" db="EMBL/GenBank/DDBJ databases">
        <title>Draft genome of Mucuna pruriens seed.</title>
        <authorList>
            <person name="Nnadi N.E."/>
            <person name="Vos R."/>
            <person name="Hasami M.H."/>
            <person name="Devisetty U.K."/>
            <person name="Aguiy J.C."/>
        </authorList>
    </citation>
    <scope>NUCLEOTIDE SEQUENCE [LARGE SCALE GENOMIC DNA]</scope>
    <source>
        <strain evidence="1">JCA_2017</strain>
    </source>
</reference>
<accession>A0A371EUG3</accession>
<keyword evidence="2" id="KW-1185">Reference proteome</keyword>
<feature type="non-terminal residue" evidence="1">
    <location>
        <position position="1"/>
    </location>
</feature>
<dbReference type="PANTHER" id="PTHR48475:SF2">
    <property type="entry name" value="RIBONUCLEASE H"/>
    <property type="match status" value="1"/>
</dbReference>
<dbReference type="Proteomes" id="UP000257109">
    <property type="component" value="Unassembled WGS sequence"/>
</dbReference>
<dbReference type="PANTHER" id="PTHR48475">
    <property type="entry name" value="RIBONUCLEASE H"/>
    <property type="match status" value="1"/>
</dbReference>